<evidence type="ECO:0000313" key="1">
    <source>
        <dbReference type="EMBL" id="MBB5431348.1"/>
    </source>
</evidence>
<sequence length="94" mass="10221">MADPELAREVRVERHGDGEARLLVDGEPFPWEIDPGGVRVVTAAGYTPGVTITIPAETVAVVDSMRPPEDEQRKAEIAAYLDSKAPPTSWRPGR</sequence>
<organism evidence="1 2">
    <name type="scientific">Nocardiopsis composta</name>
    <dbReference type="NCBI Taxonomy" id="157465"/>
    <lineage>
        <taxon>Bacteria</taxon>
        <taxon>Bacillati</taxon>
        <taxon>Actinomycetota</taxon>
        <taxon>Actinomycetes</taxon>
        <taxon>Streptosporangiales</taxon>
        <taxon>Nocardiopsidaceae</taxon>
        <taxon>Nocardiopsis</taxon>
    </lineage>
</organism>
<dbReference type="AlphaFoldDB" id="A0A7W8VCV8"/>
<proteinExistence type="predicted"/>
<name>A0A7W8VCV8_9ACTN</name>
<dbReference type="EMBL" id="JACHDB010000001">
    <property type="protein sequence ID" value="MBB5431348.1"/>
    <property type="molecule type" value="Genomic_DNA"/>
</dbReference>
<dbReference type="RefSeq" id="WP_184390943.1">
    <property type="nucleotide sequence ID" value="NZ_JACHDB010000001.1"/>
</dbReference>
<reference evidence="1 2" key="1">
    <citation type="submission" date="2020-08" db="EMBL/GenBank/DDBJ databases">
        <title>Sequencing the genomes of 1000 actinobacteria strains.</title>
        <authorList>
            <person name="Klenk H.-P."/>
        </authorList>
    </citation>
    <scope>NUCLEOTIDE SEQUENCE [LARGE SCALE GENOMIC DNA]</scope>
    <source>
        <strain evidence="1 2">DSM 44551</strain>
    </source>
</reference>
<comment type="caution">
    <text evidence="1">The sequence shown here is derived from an EMBL/GenBank/DDBJ whole genome shotgun (WGS) entry which is preliminary data.</text>
</comment>
<evidence type="ECO:0000313" key="2">
    <source>
        <dbReference type="Proteomes" id="UP000572635"/>
    </source>
</evidence>
<gene>
    <name evidence="1" type="ORF">HDA36_001432</name>
</gene>
<accession>A0A7W8VCV8</accession>
<keyword evidence="2" id="KW-1185">Reference proteome</keyword>
<protein>
    <submittedName>
        <fullName evidence="1">Uncharacterized protein</fullName>
    </submittedName>
</protein>
<dbReference type="Proteomes" id="UP000572635">
    <property type="component" value="Unassembled WGS sequence"/>
</dbReference>